<protein>
    <submittedName>
        <fullName evidence="1">Uncharacterized protein</fullName>
    </submittedName>
</protein>
<sequence>MTNDELSEMATFVLRLSDYVDSPDDLRTMLEQTYPDATGDEILFVMLRALNLLSAEGAKRRLN</sequence>
<evidence type="ECO:0000313" key="1">
    <source>
        <dbReference type="EMBL" id="SDO31089.1"/>
    </source>
</evidence>
<gene>
    <name evidence="1" type="ORF">SAMN05192530_105162</name>
</gene>
<dbReference type="EMBL" id="FNIT01000005">
    <property type="protein sequence ID" value="SDO31089.1"/>
    <property type="molecule type" value="Genomic_DNA"/>
</dbReference>
<evidence type="ECO:0000313" key="2">
    <source>
        <dbReference type="Proteomes" id="UP000198793"/>
    </source>
</evidence>
<keyword evidence="2" id="KW-1185">Reference proteome</keyword>
<proteinExistence type="predicted"/>
<name>A0A1H0IHY8_9HYPH</name>
<dbReference type="Proteomes" id="UP000198793">
    <property type="component" value="Unassembled WGS sequence"/>
</dbReference>
<organism evidence="1 2">
    <name type="scientific">Aureimonas jatrophae</name>
    <dbReference type="NCBI Taxonomy" id="1166073"/>
    <lineage>
        <taxon>Bacteria</taxon>
        <taxon>Pseudomonadati</taxon>
        <taxon>Pseudomonadota</taxon>
        <taxon>Alphaproteobacteria</taxon>
        <taxon>Hyphomicrobiales</taxon>
        <taxon>Aurantimonadaceae</taxon>
        <taxon>Aureimonas</taxon>
    </lineage>
</organism>
<accession>A0A1H0IHY8</accession>
<dbReference type="OrthoDB" id="9857317at2"/>
<dbReference type="RefSeq" id="WP_090673702.1">
    <property type="nucleotide sequence ID" value="NZ_FNIT01000005.1"/>
</dbReference>
<dbReference type="AlphaFoldDB" id="A0A1H0IHY8"/>
<reference evidence="1 2" key="1">
    <citation type="submission" date="2016-10" db="EMBL/GenBank/DDBJ databases">
        <authorList>
            <person name="de Groot N.N."/>
        </authorList>
    </citation>
    <scope>NUCLEOTIDE SEQUENCE [LARGE SCALE GENOMIC DNA]</scope>
    <source>
        <strain evidence="2">L7-484,KACC 16230,DSM 25025</strain>
    </source>
</reference>